<feature type="domain" description="Glycosyl transferase family 1" evidence="2">
    <location>
        <begin position="205"/>
        <end position="369"/>
    </location>
</feature>
<evidence type="ECO:0000256" key="1">
    <source>
        <dbReference type="ARBA" id="ARBA00022679"/>
    </source>
</evidence>
<accession>A0A0G0D913</accession>
<dbReference type="Gene3D" id="3.40.50.2000">
    <property type="entry name" value="Glycogen Phosphorylase B"/>
    <property type="match status" value="2"/>
</dbReference>
<dbReference type="PANTHER" id="PTHR46401">
    <property type="entry name" value="GLYCOSYLTRANSFERASE WBBK-RELATED"/>
    <property type="match status" value="1"/>
</dbReference>
<dbReference type="EMBL" id="LBRE01000038">
    <property type="protein sequence ID" value="KKP90799.1"/>
    <property type="molecule type" value="Genomic_DNA"/>
</dbReference>
<dbReference type="PANTHER" id="PTHR46401:SF2">
    <property type="entry name" value="GLYCOSYLTRANSFERASE WBBK-RELATED"/>
    <property type="match status" value="1"/>
</dbReference>
<organism evidence="3 4">
    <name type="scientific">candidate division WS6 bacterium GW2011_GWC1_36_11</name>
    <dbReference type="NCBI Taxonomy" id="1619090"/>
    <lineage>
        <taxon>Bacteria</taxon>
        <taxon>Candidatus Dojkabacteria</taxon>
    </lineage>
</organism>
<sequence length="394" mass="46520">MHIIIDATTTQDQLAYAGIGQYTKSIILALAKTYPDTQYSILLFNDKVSTIEPEIYKYKNVKIERIGKYRLNDYKNDIFYFTQMLPVINRVKKSGSIYYCPYFWRNYPAYTIPTVLFVHDMNLPMFNMYSQQSKLHNLFRGIQYWFTLNKSMKCKYIVTNSQTSLNDYLKYYPNYPKTNTYVSYLGADMEEKEVDISEVLPKDYKERKYVIYLGGALNWTKNTEGVIKGYAEFLKLLDPKQKQPYLVISGKVFKDESKKEVKEFHKLISKLKIKDNVIFTGFYKDEEKYSLLKNSFAFMHLALYEGFGISPLEAIRAKTPTIIHESNVYKEVFKDLAIFVNGKDEKEVGKTLYDIYTNPDKYKEKVEKAYILSQKYSWEETAKKTHKVFEEIER</sequence>
<dbReference type="Proteomes" id="UP000034140">
    <property type="component" value="Unassembled WGS sequence"/>
</dbReference>
<dbReference type="Pfam" id="PF00534">
    <property type="entry name" value="Glycos_transf_1"/>
    <property type="match status" value="1"/>
</dbReference>
<dbReference type="SUPFAM" id="SSF53756">
    <property type="entry name" value="UDP-Glycosyltransferase/glycogen phosphorylase"/>
    <property type="match status" value="1"/>
</dbReference>
<comment type="caution">
    <text evidence="3">The sequence shown here is derived from an EMBL/GenBank/DDBJ whole genome shotgun (WGS) entry which is preliminary data.</text>
</comment>
<reference evidence="3 4" key="1">
    <citation type="journal article" date="2015" name="Nature">
        <title>rRNA introns, odd ribosomes, and small enigmatic genomes across a large radiation of phyla.</title>
        <authorList>
            <person name="Brown C.T."/>
            <person name="Hug L.A."/>
            <person name="Thomas B.C."/>
            <person name="Sharon I."/>
            <person name="Castelle C.J."/>
            <person name="Singh A."/>
            <person name="Wilkins M.J."/>
            <person name="Williams K.H."/>
            <person name="Banfield J.F."/>
        </authorList>
    </citation>
    <scope>NUCLEOTIDE SEQUENCE [LARGE SCALE GENOMIC DNA]</scope>
</reference>
<evidence type="ECO:0000313" key="3">
    <source>
        <dbReference type="EMBL" id="KKP90799.1"/>
    </source>
</evidence>
<proteinExistence type="predicted"/>
<evidence type="ECO:0000313" key="4">
    <source>
        <dbReference type="Proteomes" id="UP000034140"/>
    </source>
</evidence>
<dbReference type="GO" id="GO:0016757">
    <property type="term" value="F:glycosyltransferase activity"/>
    <property type="evidence" value="ECO:0007669"/>
    <property type="project" value="UniProtKB-KW"/>
</dbReference>
<name>A0A0G0D913_9BACT</name>
<protein>
    <submittedName>
        <fullName evidence="3">Mannosyltransferase</fullName>
    </submittedName>
</protein>
<dbReference type="InterPro" id="IPR001296">
    <property type="entry name" value="Glyco_trans_1"/>
</dbReference>
<keyword evidence="1 3" id="KW-0808">Transferase</keyword>
<evidence type="ECO:0000259" key="2">
    <source>
        <dbReference type="Pfam" id="PF00534"/>
    </source>
</evidence>
<gene>
    <name evidence="3" type="ORF">UR96_C0038G0003</name>
</gene>
<keyword evidence="3" id="KW-0328">Glycosyltransferase</keyword>
<dbReference type="AlphaFoldDB" id="A0A0G0D913"/>